<reference evidence="3" key="1">
    <citation type="journal article" date="2017" name="bioRxiv">
        <title>Conservation of a gene cluster reveals novel cercosporin biosynthetic mechanisms and extends production to the genus Colletotrichum.</title>
        <authorList>
            <person name="de Jonge R."/>
            <person name="Ebert M.K."/>
            <person name="Huitt-Roehl C.R."/>
            <person name="Pal P."/>
            <person name="Suttle J.C."/>
            <person name="Spanner R.E."/>
            <person name="Neubauer J.D."/>
            <person name="Jurick W.M.II."/>
            <person name="Stott K.A."/>
            <person name="Secor G.A."/>
            <person name="Thomma B.P.H.J."/>
            <person name="Van de Peer Y."/>
            <person name="Townsend C.A."/>
            <person name="Bolton M.D."/>
        </authorList>
    </citation>
    <scope>NUCLEOTIDE SEQUENCE [LARGE SCALE GENOMIC DNA]</scope>
    <source>
        <strain evidence="3">CBS538.71</strain>
    </source>
</reference>
<dbReference type="Pfam" id="PF17132">
    <property type="entry name" value="Glyco_hydro_106"/>
    <property type="match status" value="1"/>
</dbReference>
<protein>
    <recommendedName>
        <fullName evidence="4">Secreted protein</fullName>
    </recommendedName>
</protein>
<proteinExistence type="predicted"/>
<dbReference type="EMBL" id="PNEN01000288">
    <property type="protein sequence ID" value="PPJ60350.1"/>
    <property type="molecule type" value="Genomic_DNA"/>
</dbReference>
<evidence type="ECO:0000313" key="2">
    <source>
        <dbReference type="EMBL" id="PPJ60350.1"/>
    </source>
</evidence>
<name>A0A2S6CKX4_9PEZI</name>
<organism evidence="2 3">
    <name type="scientific">Cercospora berteroae</name>
    <dbReference type="NCBI Taxonomy" id="357750"/>
    <lineage>
        <taxon>Eukaryota</taxon>
        <taxon>Fungi</taxon>
        <taxon>Dikarya</taxon>
        <taxon>Ascomycota</taxon>
        <taxon>Pezizomycotina</taxon>
        <taxon>Dothideomycetes</taxon>
        <taxon>Dothideomycetidae</taxon>
        <taxon>Mycosphaerellales</taxon>
        <taxon>Mycosphaerellaceae</taxon>
        <taxon>Cercospora</taxon>
    </lineage>
</organism>
<feature type="signal peptide" evidence="1">
    <location>
        <begin position="1"/>
        <end position="22"/>
    </location>
</feature>
<keyword evidence="3" id="KW-1185">Reference proteome</keyword>
<accession>A0A2S6CKX4</accession>
<dbReference type="InterPro" id="IPR053161">
    <property type="entry name" value="Ulvan_degrading_GH"/>
</dbReference>
<dbReference type="Proteomes" id="UP000237631">
    <property type="component" value="Unassembled WGS sequence"/>
</dbReference>
<dbReference type="InterPro" id="IPR008979">
    <property type="entry name" value="Galactose-bd-like_sf"/>
</dbReference>
<dbReference type="PANTHER" id="PTHR36848:SF2">
    <property type="entry name" value="SECRETED PROTEIN"/>
    <property type="match status" value="1"/>
</dbReference>
<evidence type="ECO:0008006" key="4">
    <source>
        <dbReference type="Google" id="ProtNLM"/>
    </source>
</evidence>
<dbReference type="STRING" id="357750.A0A2S6CKX4"/>
<evidence type="ECO:0000256" key="1">
    <source>
        <dbReference type="SAM" id="SignalP"/>
    </source>
</evidence>
<dbReference type="OrthoDB" id="2588159at2759"/>
<keyword evidence="1" id="KW-0732">Signal</keyword>
<dbReference type="SUPFAM" id="SSF49785">
    <property type="entry name" value="Galactose-binding domain-like"/>
    <property type="match status" value="1"/>
</dbReference>
<sequence>MAPNRLLKLVTTSLSWSLIGHALNTDDQTSSSVDYGTFEDPSTNVRPRFRYWIPDASVDLDVVADDLRKVKDVGMGGVELLGYYLYGNYPQQIEEGGPVPVDWTQYGWGTPAWKNLTDAALRATKSLGLIMDFTIGPNQGAGVPAEPDDEGIMWQLLPFNTSVPVGGSFDGVLPGWGSGQFVSASTGLVTSKTNATWYAAPAWQGQQYNGTRQILADASLVDITQMVDSATGRLRLSFPSDVEGIGYQIFAYYQTRSTYLEQASPIDLNTNVPQSPVTTYVQNGSRVADHFSAKGAKLITDFWEQHLLDGDTRGLIREVGNFAWEDSMEIGAGTLAWWTPGLLDSFRSNRGYDLNKYLPLIFSFNTEANGPLASPDRFYTDGDDLGQSYVNDYWQTLTDLNRDYLDVLRDWSQETLQSQFSAQVSYNLPMDMLANIPSVNAPECESLGFDHVIDSYRQFSGPANLAGKRIISSELGAQRQEVYSQTLPELIWDTKRSVVGGVNNFIYHGLPYSGNYPNTTWPGYTTFSYRFSNMHGPRQPYWDHQKEFMDWTARTQWIAQSGTPRIDLAFWLKRNEYFDAPSVYEPNDLQDAGYSYEYLSPDNFVLPDAKVVDGVFAPQRQAFKALILRRNDTLTVAGVQNLVSYAQAGLPIIFSGGVPQNLTGYNTTGTEYVRSALSAIVGLDNVHVVPYDNLASSMQELGITPRTRVHSERVWNTYWREDSSVNVTYVYIYNDAWDSELGDGASTGSITFEATGVPYAYDAWTGDVKPIPAYQQSAATTTIEFNLAGNQTTIIGFHHNETVANGTRVLSAPPEVYGATQDETGHLVLAAGNATQPVLLSNGTTLSLPVPAAPVQLDEWSLIVESWAPPQNMEEDQTKPSLSNSTYNVTRLEPWGAISASLRNVSGRGIYTTTFKWPPSNGSADGAILNLGAIVNTAKAEINGQSLPPLDPTDARANLGEYLIDGTNTLEVVVATTLGNVLRTVYEQIKSSGTLWLGPIPFEQDYGLVSNVTIVPYLKTVVAL</sequence>
<evidence type="ECO:0000313" key="3">
    <source>
        <dbReference type="Proteomes" id="UP000237631"/>
    </source>
</evidence>
<feature type="chain" id="PRO_5015472119" description="Secreted protein" evidence="1">
    <location>
        <begin position="23"/>
        <end position="1024"/>
    </location>
</feature>
<dbReference type="AlphaFoldDB" id="A0A2S6CKX4"/>
<gene>
    <name evidence="2" type="ORF">CBER1_10888</name>
</gene>
<dbReference type="PANTHER" id="PTHR36848">
    <property type="entry name" value="DNA-BINDING PROTEIN (PUTATIVE SECRETED PROTEIN)-RELATED"/>
    <property type="match status" value="1"/>
</dbReference>
<comment type="caution">
    <text evidence="2">The sequence shown here is derived from an EMBL/GenBank/DDBJ whole genome shotgun (WGS) entry which is preliminary data.</text>
</comment>